<proteinExistence type="predicted"/>
<organism evidence="1">
    <name type="scientific">Coccolithus braarudii</name>
    <dbReference type="NCBI Taxonomy" id="221442"/>
    <lineage>
        <taxon>Eukaryota</taxon>
        <taxon>Haptista</taxon>
        <taxon>Haptophyta</taxon>
        <taxon>Prymnesiophyceae</taxon>
        <taxon>Coccolithales</taxon>
        <taxon>Coccolithaceae</taxon>
        <taxon>Coccolithus</taxon>
    </lineage>
</organism>
<reference evidence="1" key="1">
    <citation type="submission" date="2021-01" db="EMBL/GenBank/DDBJ databases">
        <authorList>
            <person name="Corre E."/>
            <person name="Pelletier E."/>
            <person name="Niang G."/>
            <person name="Scheremetjew M."/>
            <person name="Finn R."/>
            <person name="Kale V."/>
            <person name="Holt S."/>
            <person name="Cochrane G."/>
            <person name="Meng A."/>
            <person name="Brown T."/>
            <person name="Cohen L."/>
        </authorList>
    </citation>
    <scope>NUCLEOTIDE SEQUENCE</scope>
    <source>
        <strain evidence="1">PLY182g</strain>
    </source>
</reference>
<name>A0A7S0Q474_9EUKA</name>
<gene>
    <name evidence="1" type="ORF">CPEL01642_LOCUS19149</name>
</gene>
<dbReference type="EMBL" id="HBEY01040103">
    <property type="protein sequence ID" value="CAD8615768.1"/>
    <property type="molecule type" value="Transcribed_RNA"/>
</dbReference>
<sequence length="353" mass="40048">MAHDTSLDCAAWLHSYQDFHRADRHSRHANYIVYTCRENMPGTHNHCLGLGDRFRHIAFMLRLAAATQRILLIDWASPLPLERYFSPASIDWRLTTQEFVKTRAEPVLRWGITKKPLPSTRYVRIVGNMQWSSMLASYEPSNSTMNSNFLAPSFSCLWRFMFTPSAFLEAQIREQRRLIFGVEHAPYNAIHLRMGDGAPGSAFDLRTVPKSDVRLDRREAEKVLGCVANYSSLPVFLATDNAHLKTTVMGGMLPFQRRGEQQTHRPVLVHNFTGMVNPVFKHNFSTAAVDSSFIDLGLIVQATCLFVHTIAPGGGWSIRLSSFTTTAIAWAGEQKCLKKVCWRGHRPIMPDKL</sequence>
<protein>
    <recommendedName>
        <fullName evidence="2">O-fucosyltransferase family protein</fullName>
    </recommendedName>
</protein>
<dbReference type="AlphaFoldDB" id="A0A7S0Q474"/>
<evidence type="ECO:0000313" key="1">
    <source>
        <dbReference type="EMBL" id="CAD8615768.1"/>
    </source>
</evidence>
<accession>A0A7S0Q474</accession>
<evidence type="ECO:0008006" key="2">
    <source>
        <dbReference type="Google" id="ProtNLM"/>
    </source>
</evidence>